<sequence>MVGFDVSRYQNVSNSDFLAAGCISGFCGRACVQPLDVVKISGTAFSFYAELTLVQLQVEPISTMQASAKYRSVFQAIRCIIKEEGFGAFWKGHLSSQILAVSYSGVQFTSFELYTRWCAHLLPRPDEDGETRQTVASAVNFTCGCLAGVTSATCTQPLDVLKTRFIAQGEPRVYNNLREAITTIARKEGFRGFFRGLSPSILLTAPQTGLSFAVYKLTVHLIDLWETRILGRLPPGPTNASLVQSVFAGAFAGMVSKCIVYPMDVAKKRLQVQVDSTLRFEQGFEEARNHFGSPLVVRGLRDCIVKTWRMEGLAGLFKGLQPSILKACLSMGCRFAVYEKVCNFLSYRNTSRAAMAKITE</sequence>
<dbReference type="GO" id="GO:0055085">
    <property type="term" value="P:transmembrane transport"/>
    <property type="evidence" value="ECO:0007669"/>
    <property type="project" value="InterPro"/>
</dbReference>
<feature type="repeat" description="Solcar" evidence="7">
    <location>
        <begin position="12"/>
        <end position="117"/>
    </location>
</feature>
<dbReference type="GO" id="GO:0016020">
    <property type="term" value="C:membrane"/>
    <property type="evidence" value="ECO:0007669"/>
    <property type="project" value="UniProtKB-SubCell"/>
</dbReference>
<evidence type="ECO:0000256" key="4">
    <source>
        <dbReference type="ARBA" id="ARBA00022692"/>
    </source>
</evidence>
<keyword evidence="6 7" id="KW-0472">Membrane</keyword>
<evidence type="ECO:0000256" key="1">
    <source>
        <dbReference type="ARBA" id="ARBA00004141"/>
    </source>
</evidence>
<dbReference type="InterPro" id="IPR018108">
    <property type="entry name" value="MCP_transmembrane"/>
</dbReference>
<keyword evidence="4 7" id="KW-0812">Transmembrane</keyword>
<accession>A0A0R3W9S9</accession>
<protein>
    <submittedName>
        <fullName evidence="9">Mitochondrial thiamine pyrophosphate carrier</fullName>
    </submittedName>
</protein>
<feature type="repeat" description="Solcar" evidence="7">
    <location>
        <begin position="240"/>
        <end position="344"/>
    </location>
</feature>
<evidence type="ECO:0000256" key="3">
    <source>
        <dbReference type="ARBA" id="ARBA00022448"/>
    </source>
</evidence>
<name>A0A0R3W9S9_TAEAS</name>
<evidence type="ECO:0000256" key="7">
    <source>
        <dbReference type="PROSITE-ProRule" id="PRU00282"/>
    </source>
</evidence>
<dbReference type="WBParaSite" id="TASK_0000723601-mRNA-1">
    <property type="protein sequence ID" value="TASK_0000723601-mRNA-1"/>
    <property type="gene ID" value="TASK_0000723601"/>
</dbReference>
<dbReference type="InterPro" id="IPR023395">
    <property type="entry name" value="MCP_dom_sf"/>
</dbReference>
<evidence type="ECO:0000256" key="6">
    <source>
        <dbReference type="ARBA" id="ARBA00023136"/>
    </source>
</evidence>
<comment type="similarity">
    <text evidence="2 8">Belongs to the mitochondrial carrier (TC 2.A.29) family.</text>
</comment>
<comment type="subcellular location">
    <subcellularLocation>
        <location evidence="1">Membrane</location>
        <topology evidence="1">Multi-pass membrane protein</topology>
    </subcellularLocation>
</comment>
<organism evidence="9">
    <name type="scientific">Taenia asiatica</name>
    <name type="common">Asian tapeworm</name>
    <dbReference type="NCBI Taxonomy" id="60517"/>
    <lineage>
        <taxon>Eukaryota</taxon>
        <taxon>Metazoa</taxon>
        <taxon>Spiralia</taxon>
        <taxon>Lophotrochozoa</taxon>
        <taxon>Platyhelminthes</taxon>
        <taxon>Cestoda</taxon>
        <taxon>Eucestoda</taxon>
        <taxon>Cyclophyllidea</taxon>
        <taxon>Taeniidae</taxon>
        <taxon>Taenia</taxon>
    </lineage>
</organism>
<dbReference type="AlphaFoldDB" id="A0A0R3W9S9"/>
<dbReference type="PRINTS" id="PR00926">
    <property type="entry name" value="MITOCARRIER"/>
</dbReference>
<evidence type="ECO:0000313" key="9">
    <source>
        <dbReference type="WBParaSite" id="TASK_0000723601-mRNA-1"/>
    </source>
</evidence>
<evidence type="ECO:0000256" key="8">
    <source>
        <dbReference type="RuleBase" id="RU000488"/>
    </source>
</evidence>
<dbReference type="STRING" id="60517.A0A0R3W9S9"/>
<proteinExistence type="inferred from homology"/>
<keyword evidence="3 8" id="KW-0813">Transport</keyword>
<dbReference type="InterPro" id="IPR002067">
    <property type="entry name" value="MCP"/>
</dbReference>
<reference evidence="9" key="1">
    <citation type="submission" date="2017-02" db="UniProtKB">
        <authorList>
            <consortium name="WormBaseParasite"/>
        </authorList>
    </citation>
    <scope>IDENTIFICATION</scope>
</reference>
<feature type="repeat" description="Solcar" evidence="7">
    <location>
        <begin position="135"/>
        <end position="221"/>
    </location>
</feature>
<dbReference type="Gene3D" id="1.50.40.10">
    <property type="entry name" value="Mitochondrial carrier domain"/>
    <property type="match status" value="1"/>
</dbReference>
<evidence type="ECO:0000256" key="2">
    <source>
        <dbReference type="ARBA" id="ARBA00006375"/>
    </source>
</evidence>
<dbReference type="SUPFAM" id="SSF103506">
    <property type="entry name" value="Mitochondrial carrier"/>
    <property type="match status" value="1"/>
</dbReference>
<keyword evidence="5" id="KW-0677">Repeat</keyword>
<dbReference type="Pfam" id="PF00153">
    <property type="entry name" value="Mito_carr"/>
    <property type="match status" value="3"/>
</dbReference>
<evidence type="ECO:0000256" key="5">
    <source>
        <dbReference type="ARBA" id="ARBA00022737"/>
    </source>
</evidence>
<dbReference type="PROSITE" id="PS50920">
    <property type="entry name" value="SOLCAR"/>
    <property type="match status" value="3"/>
</dbReference>
<dbReference type="PANTHER" id="PTHR24089">
    <property type="entry name" value="SOLUTE CARRIER FAMILY 25"/>
    <property type="match status" value="1"/>
</dbReference>